<dbReference type="InParanoid" id="A0A165DTG7"/>
<protein>
    <submittedName>
        <fullName evidence="1">Uncharacterized protein</fullName>
    </submittedName>
</protein>
<evidence type="ECO:0000313" key="2">
    <source>
        <dbReference type="Proteomes" id="UP000077266"/>
    </source>
</evidence>
<evidence type="ECO:0000313" key="1">
    <source>
        <dbReference type="EMBL" id="KZV85314.1"/>
    </source>
</evidence>
<dbReference type="OrthoDB" id="2972394at2759"/>
<gene>
    <name evidence="1" type="ORF">EXIGLDRAFT_726279</name>
</gene>
<dbReference type="AlphaFoldDB" id="A0A165DTG7"/>
<keyword evidence="2" id="KW-1185">Reference proteome</keyword>
<proteinExistence type="predicted"/>
<organism evidence="1 2">
    <name type="scientific">Exidia glandulosa HHB12029</name>
    <dbReference type="NCBI Taxonomy" id="1314781"/>
    <lineage>
        <taxon>Eukaryota</taxon>
        <taxon>Fungi</taxon>
        <taxon>Dikarya</taxon>
        <taxon>Basidiomycota</taxon>
        <taxon>Agaricomycotina</taxon>
        <taxon>Agaricomycetes</taxon>
        <taxon>Auriculariales</taxon>
        <taxon>Exidiaceae</taxon>
        <taxon>Exidia</taxon>
    </lineage>
</organism>
<dbReference type="Proteomes" id="UP000077266">
    <property type="component" value="Unassembled WGS sequence"/>
</dbReference>
<dbReference type="EMBL" id="KV426192">
    <property type="protein sequence ID" value="KZV85314.1"/>
    <property type="molecule type" value="Genomic_DNA"/>
</dbReference>
<sequence>MPAFDSAGFRRVVLPAAKTLRTLVISDHTLVGSAAGYDPWEVEHIIPQLVQLKVLALNQIPVRPLLLERLPPKLKHLRLTCLDFLPATAVIDWLRKKFQLRSLKILELRGTMR</sequence>
<name>A0A165DTG7_EXIGL</name>
<accession>A0A165DTG7</accession>
<reference evidence="1 2" key="1">
    <citation type="journal article" date="2016" name="Mol. Biol. Evol.">
        <title>Comparative Genomics of Early-Diverging Mushroom-Forming Fungi Provides Insights into the Origins of Lignocellulose Decay Capabilities.</title>
        <authorList>
            <person name="Nagy L.G."/>
            <person name="Riley R."/>
            <person name="Tritt A."/>
            <person name="Adam C."/>
            <person name="Daum C."/>
            <person name="Floudas D."/>
            <person name="Sun H."/>
            <person name="Yadav J.S."/>
            <person name="Pangilinan J."/>
            <person name="Larsson K.H."/>
            <person name="Matsuura K."/>
            <person name="Barry K."/>
            <person name="Labutti K."/>
            <person name="Kuo R."/>
            <person name="Ohm R.A."/>
            <person name="Bhattacharya S.S."/>
            <person name="Shirouzu T."/>
            <person name="Yoshinaga Y."/>
            <person name="Martin F.M."/>
            <person name="Grigoriev I.V."/>
            <person name="Hibbett D.S."/>
        </authorList>
    </citation>
    <scope>NUCLEOTIDE SEQUENCE [LARGE SCALE GENOMIC DNA]</scope>
    <source>
        <strain evidence="1 2">HHB12029</strain>
    </source>
</reference>
<dbReference type="SUPFAM" id="SSF52047">
    <property type="entry name" value="RNI-like"/>
    <property type="match status" value="1"/>
</dbReference>